<dbReference type="InterPro" id="IPR021136">
    <property type="entry name" value="Flagellar_hook_control-like_C"/>
</dbReference>
<organism evidence="4 5">
    <name type="scientific">Acetivibrio mesophilus</name>
    <dbReference type="NCBI Taxonomy" id="2487273"/>
    <lineage>
        <taxon>Bacteria</taxon>
        <taxon>Bacillati</taxon>
        <taxon>Bacillota</taxon>
        <taxon>Clostridia</taxon>
        <taxon>Eubacteriales</taxon>
        <taxon>Oscillospiraceae</taxon>
        <taxon>Acetivibrio</taxon>
    </lineage>
</organism>
<gene>
    <name evidence="4" type="ORF">EFD62_03290</name>
</gene>
<evidence type="ECO:0000256" key="1">
    <source>
        <dbReference type="SAM" id="Coils"/>
    </source>
</evidence>
<feature type="region of interest" description="Disordered" evidence="2">
    <location>
        <begin position="22"/>
        <end position="132"/>
    </location>
</feature>
<keyword evidence="4" id="KW-0966">Cell projection</keyword>
<dbReference type="OrthoDB" id="1676929at2"/>
<reference evidence="5" key="1">
    <citation type="submission" date="2018-11" db="EMBL/GenBank/DDBJ databases">
        <title>Genome sequencing of a novel mesophilic and cellulolytic organism within the genus Hungateiclostridium.</title>
        <authorList>
            <person name="Rettenmaier R."/>
            <person name="Liebl W."/>
            <person name="Zverlov V."/>
        </authorList>
    </citation>
    <scope>NUCLEOTIDE SEQUENCE [LARGE SCALE GENOMIC DNA]</scope>
    <source>
        <strain evidence="5">N2K1</strain>
    </source>
</reference>
<feature type="compositionally biased region" description="Basic and acidic residues" evidence="2">
    <location>
        <begin position="314"/>
        <end position="337"/>
    </location>
</feature>
<feature type="compositionally biased region" description="Basic and acidic residues" evidence="2">
    <location>
        <begin position="36"/>
        <end position="47"/>
    </location>
</feature>
<feature type="region of interest" description="Disordered" evidence="2">
    <location>
        <begin position="469"/>
        <end position="492"/>
    </location>
</feature>
<dbReference type="RefSeq" id="WP_128705728.1">
    <property type="nucleotide sequence ID" value="NZ_RLII01000002.1"/>
</dbReference>
<feature type="region of interest" description="Disordered" evidence="2">
    <location>
        <begin position="314"/>
        <end position="345"/>
    </location>
</feature>
<dbReference type="EMBL" id="RLII01000002">
    <property type="protein sequence ID" value="RXE60261.1"/>
    <property type="molecule type" value="Genomic_DNA"/>
</dbReference>
<keyword evidence="1" id="KW-0175">Coiled coil</keyword>
<dbReference type="AlphaFoldDB" id="A0A4Q0I792"/>
<protein>
    <submittedName>
        <fullName evidence="4">Flagellar hook-length control protein FliK</fullName>
    </submittedName>
</protein>
<feature type="coiled-coil region" evidence="1">
    <location>
        <begin position="230"/>
        <end position="264"/>
    </location>
</feature>
<feature type="domain" description="Flagellar hook-length control protein-like C-terminal" evidence="3">
    <location>
        <begin position="398"/>
        <end position="477"/>
    </location>
</feature>
<name>A0A4Q0I792_9FIRM</name>
<evidence type="ECO:0000313" key="5">
    <source>
        <dbReference type="Proteomes" id="UP000289166"/>
    </source>
</evidence>
<dbReference type="Proteomes" id="UP000289166">
    <property type="component" value="Unassembled WGS sequence"/>
</dbReference>
<proteinExistence type="predicted"/>
<sequence>MITQNLIPDFISKMNMSKEVQKSADVKKTSSSQFKDTLDLAVEKSNKSDSSNNSNEYRMDVRSRSYQQLQNKSFRDTLETKEKRVDRSKSFDKVSNNMKSRTEDKAERSTSPKDKSIEGESEDEKKLRGKAREKSLSEVLGISTEELRMLMEQLGINLEDFDSEISAQVAANKISDYFGLNPDEEMTLSKILSLVQKEVEQAFTDGEAASDTAKYSMKDENGDDGAKLANAEAKLTAEDASAVKRELELKIAETLNEIKNKLNEDPDSFSRQIAAKVEEVLEDDENASGIKTLGINDENIEEVLMKTDVEDSSRIETVKASSDEKSNADGDEQDSKEASIASKGMNREVITKNSDNGQFEAVSNASVQKTTGQVEVEKVQNTIPVTKKEIVEQVVEKAKVVLSGDKSEMVIDLKPEHLGKLELKIVTERGMVIAKFVAENEQVKAALESNMNMLKDSLEKQGFSVQGFSVTVGDNKDRGNGRDKMNQDTTNRRVSNDKMQVSSVVGVEGMQKIHESIDPYSYGDSSINLTA</sequence>
<dbReference type="Pfam" id="PF02120">
    <property type="entry name" value="Flg_hook"/>
    <property type="match status" value="1"/>
</dbReference>
<evidence type="ECO:0000313" key="4">
    <source>
        <dbReference type="EMBL" id="RXE60261.1"/>
    </source>
</evidence>
<feature type="compositionally biased region" description="Basic and acidic residues" evidence="2">
    <location>
        <begin position="73"/>
        <end position="92"/>
    </location>
</feature>
<feature type="compositionally biased region" description="Basic and acidic residues" evidence="2">
    <location>
        <begin position="474"/>
        <end position="492"/>
    </location>
</feature>
<evidence type="ECO:0000256" key="2">
    <source>
        <dbReference type="SAM" id="MobiDB-lite"/>
    </source>
</evidence>
<feature type="compositionally biased region" description="Basic and acidic residues" evidence="2">
    <location>
        <begin position="100"/>
        <end position="132"/>
    </location>
</feature>
<accession>A0A4Q0I792</accession>
<keyword evidence="5" id="KW-1185">Reference proteome</keyword>
<keyword evidence="4" id="KW-0282">Flagellum</keyword>
<dbReference type="InterPro" id="IPR038610">
    <property type="entry name" value="FliK-like_C_sf"/>
</dbReference>
<comment type="caution">
    <text evidence="4">The sequence shown here is derived from an EMBL/GenBank/DDBJ whole genome shotgun (WGS) entry which is preliminary data.</text>
</comment>
<dbReference type="CDD" id="cd17470">
    <property type="entry name" value="T3SS_Flik_C"/>
    <property type="match status" value="1"/>
</dbReference>
<keyword evidence="4" id="KW-0969">Cilium</keyword>
<dbReference type="Gene3D" id="3.30.750.140">
    <property type="match status" value="1"/>
</dbReference>
<evidence type="ECO:0000259" key="3">
    <source>
        <dbReference type="Pfam" id="PF02120"/>
    </source>
</evidence>